<keyword evidence="1" id="KW-1133">Transmembrane helix</keyword>
<keyword evidence="4" id="KW-1185">Reference proteome</keyword>
<keyword evidence="1" id="KW-0472">Membrane</keyword>
<dbReference type="Proteomes" id="UP000214688">
    <property type="component" value="Chromosome"/>
</dbReference>
<dbReference type="EMBL" id="CP022657">
    <property type="protein sequence ID" value="ASS76624.1"/>
    <property type="molecule type" value="Genomic_DNA"/>
</dbReference>
<dbReference type="SMART" id="SM00014">
    <property type="entry name" value="acidPPc"/>
    <property type="match status" value="1"/>
</dbReference>
<dbReference type="OrthoDB" id="9789113at2"/>
<proteinExistence type="predicted"/>
<feature type="transmembrane region" description="Helical" evidence="1">
    <location>
        <begin position="186"/>
        <end position="203"/>
    </location>
</feature>
<evidence type="ECO:0000256" key="1">
    <source>
        <dbReference type="SAM" id="Phobius"/>
    </source>
</evidence>
<feature type="domain" description="Phosphatidic acid phosphatase type 2/haloperoxidase" evidence="2">
    <location>
        <begin position="89"/>
        <end position="201"/>
    </location>
</feature>
<gene>
    <name evidence="3" type="ORF">CIG75_17725</name>
</gene>
<dbReference type="RefSeq" id="WP_094237855.1">
    <property type="nucleotide sequence ID" value="NZ_CP022657.1"/>
</dbReference>
<dbReference type="PANTHER" id="PTHR14969">
    <property type="entry name" value="SPHINGOSINE-1-PHOSPHATE PHOSPHOHYDROLASE"/>
    <property type="match status" value="1"/>
</dbReference>
<evidence type="ECO:0000259" key="2">
    <source>
        <dbReference type="SMART" id="SM00014"/>
    </source>
</evidence>
<protein>
    <recommendedName>
        <fullName evidence="2">Phosphatidic acid phosphatase type 2/haloperoxidase domain-containing protein</fullName>
    </recommendedName>
</protein>
<evidence type="ECO:0000313" key="3">
    <source>
        <dbReference type="EMBL" id="ASS76624.1"/>
    </source>
</evidence>
<feature type="transmembrane region" description="Helical" evidence="1">
    <location>
        <begin position="55"/>
        <end position="80"/>
    </location>
</feature>
<dbReference type="Pfam" id="PF01569">
    <property type="entry name" value="PAP2"/>
    <property type="match status" value="1"/>
</dbReference>
<name>A0A223D5I8_9BACL</name>
<sequence length="211" mass="23228">MNLNMKLTRAFYISLLSVCGLLLIAQVTDGKYMDGFDESVIAFITGLHSELMTKVMLLFTAIGNGGMVVVVSLVALFLLYKLGTSRMELLLFMAVVISSGLFNYLLKNVFQRMRPDFNPLVHADGFSFPSGHSMSAFALYGVLGFLAWLKVENRKVRTLILTICILMVLSIGTSRIYLGVHYPSDVVGGFLGGASLLALAVWYHQQKRTAA</sequence>
<reference evidence="3 4" key="1">
    <citation type="journal article" date="2015" name="Int. J. Syst. Evol. Microbiol.">
        <title>Tumebacillus algifaecis sp. nov., isolated from decomposing algal scum.</title>
        <authorList>
            <person name="Wu Y.F."/>
            <person name="Zhang B."/>
            <person name="Xing P."/>
            <person name="Wu Q.L."/>
            <person name="Liu S.J."/>
        </authorList>
    </citation>
    <scope>NUCLEOTIDE SEQUENCE [LARGE SCALE GENOMIC DNA]</scope>
    <source>
        <strain evidence="3 4">THMBR28</strain>
    </source>
</reference>
<dbReference type="InterPro" id="IPR036938">
    <property type="entry name" value="PAP2/HPO_sf"/>
</dbReference>
<dbReference type="Gene3D" id="1.20.144.10">
    <property type="entry name" value="Phosphatidic acid phosphatase type 2/haloperoxidase"/>
    <property type="match status" value="2"/>
</dbReference>
<dbReference type="PANTHER" id="PTHR14969:SF13">
    <property type="entry name" value="AT30094P"/>
    <property type="match status" value="1"/>
</dbReference>
<feature type="transmembrane region" description="Helical" evidence="1">
    <location>
        <begin position="89"/>
        <end position="106"/>
    </location>
</feature>
<feature type="transmembrane region" description="Helical" evidence="1">
    <location>
        <begin position="159"/>
        <end position="180"/>
    </location>
</feature>
<dbReference type="CDD" id="cd03392">
    <property type="entry name" value="PAP2_like_2"/>
    <property type="match status" value="1"/>
</dbReference>
<dbReference type="KEGG" id="tab:CIG75_17725"/>
<dbReference type="AlphaFoldDB" id="A0A223D5I8"/>
<organism evidence="3 4">
    <name type="scientific">Tumebacillus algifaecis</name>
    <dbReference type="NCBI Taxonomy" id="1214604"/>
    <lineage>
        <taxon>Bacteria</taxon>
        <taxon>Bacillati</taxon>
        <taxon>Bacillota</taxon>
        <taxon>Bacilli</taxon>
        <taxon>Bacillales</taxon>
        <taxon>Alicyclobacillaceae</taxon>
        <taxon>Tumebacillus</taxon>
    </lineage>
</organism>
<evidence type="ECO:0000313" key="4">
    <source>
        <dbReference type="Proteomes" id="UP000214688"/>
    </source>
</evidence>
<feature type="transmembrane region" description="Helical" evidence="1">
    <location>
        <begin position="126"/>
        <end position="147"/>
    </location>
</feature>
<accession>A0A223D5I8</accession>
<dbReference type="SUPFAM" id="SSF48317">
    <property type="entry name" value="Acid phosphatase/Vanadium-dependent haloperoxidase"/>
    <property type="match status" value="1"/>
</dbReference>
<keyword evidence="1" id="KW-0812">Transmembrane</keyword>
<dbReference type="InterPro" id="IPR000326">
    <property type="entry name" value="PAP2/HPO"/>
</dbReference>